<dbReference type="SUPFAM" id="SSF53474">
    <property type="entry name" value="alpha/beta-Hydrolases"/>
    <property type="match status" value="1"/>
</dbReference>
<dbReference type="InterPro" id="IPR010662">
    <property type="entry name" value="RBBP9/YdeN"/>
</dbReference>
<dbReference type="RefSeq" id="WP_093215597.1">
    <property type="nucleotide sequence ID" value="NZ_FNFL01000005.1"/>
</dbReference>
<dbReference type="GO" id="GO:0016787">
    <property type="term" value="F:hydrolase activity"/>
    <property type="evidence" value="ECO:0007669"/>
    <property type="project" value="InterPro"/>
</dbReference>
<proteinExistence type="predicted"/>
<protein>
    <recommendedName>
        <fullName evidence="3">Serine hydrolase family protein</fullName>
    </recommendedName>
</protein>
<dbReference type="AlphaFoldDB" id="A0A1G9B9J1"/>
<dbReference type="EMBL" id="FNFL01000005">
    <property type="protein sequence ID" value="SDK36177.1"/>
    <property type="molecule type" value="Genomic_DNA"/>
</dbReference>
<dbReference type="InterPro" id="IPR029058">
    <property type="entry name" value="AB_hydrolase_fold"/>
</dbReference>
<evidence type="ECO:0000313" key="2">
    <source>
        <dbReference type="Proteomes" id="UP000198694"/>
    </source>
</evidence>
<accession>A0A1G9B9J1</accession>
<reference evidence="1 2" key="1">
    <citation type="submission" date="2016-10" db="EMBL/GenBank/DDBJ databases">
        <authorList>
            <person name="de Groot N.N."/>
        </authorList>
    </citation>
    <scope>NUCLEOTIDE SEQUENCE [LARGE SCALE GENOMIC DNA]</scope>
    <source>
        <strain evidence="1 2">CGMCC 1.6502</strain>
    </source>
</reference>
<gene>
    <name evidence="1" type="ORF">SAMN05216243_2896</name>
</gene>
<evidence type="ECO:0000313" key="1">
    <source>
        <dbReference type="EMBL" id="SDK36177.1"/>
    </source>
</evidence>
<organism evidence="1 2">
    <name type="scientific">Sediminibacillus albus</name>
    <dbReference type="NCBI Taxonomy" id="407036"/>
    <lineage>
        <taxon>Bacteria</taxon>
        <taxon>Bacillati</taxon>
        <taxon>Bacillota</taxon>
        <taxon>Bacilli</taxon>
        <taxon>Bacillales</taxon>
        <taxon>Bacillaceae</taxon>
        <taxon>Sediminibacillus</taxon>
    </lineage>
</organism>
<dbReference type="STRING" id="407036.SAMN05216243_2896"/>
<dbReference type="Pfam" id="PF06821">
    <property type="entry name" value="Ser_hydrolase"/>
    <property type="match status" value="1"/>
</dbReference>
<sequence>MKKTVLFIHSAGPQGQGQGSSNLSSYLSKQLGDNYQFVSPEMPEPENPAYVSWKKQLEKELNKLTGEIILVGHSLGGSVLLKYLTEQSSNLVFSGLFIIASPFWGLDEKWQSKEFTLQPNFEHKLPGIPSLFLYHSADEDIVPFTHHKAYAEKLPQATARELEGKQHLFDQGLPILVQDIKGL</sequence>
<evidence type="ECO:0008006" key="3">
    <source>
        <dbReference type="Google" id="ProtNLM"/>
    </source>
</evidence>
<dbReference type="OrthoDB" id="9804993at2"/>
<dbReference type="Gene3D" id="3.40.50.1820">
    <property type="entry name" value="alpha/beta hydrolase"/>
    <property type="match status" value="1"/>
</dbReference>
<name>A0A1G9B9J1_9BACI</name>
<keyword evidence="2" id="KW-1185">Reference proteome</keyword>
<dbReference type="PANTHER" id="PTHR15394">
    <property type="entry name" value="SERINE HYDROLASE RBBP9"/>
    <property type="match status" value="1"/>
</dbReference>
<dbReference type="PANTHER" id="PTHR15394:SF3">
    <property type="entry name" value="SERINE HYDROLASE RBBP9"/>
    <property type="match status" value="1"/>
</dbReference>
<dbReference type="Proteomes" id="UP000198694">
    <property type="component" value="Unassembled WGS sequence"/>
</dbReference>